<dbReference type="Pfam" id="PF22912">
    <property type="entry name" value="zf-DPOE"/>
    <property type="match status" value="1"/>
</dbReference>
<keyword evidence="6" id="KW-0862">Zinc</keyword>
<dbReference type="GeneID" id="20529912"/>
<dbReference type="Pfam" id="PF23250">
    <property type="entry name" value="zf_DPOE_2"/>
    <property type="match status" value="1"/>
</dbReference>
<protein>
    <recommendedName>
        <fullName evidence="6">DNA polymerase epsilon catalytic subunit</fullName>
        <ecNumber evidence="6">2.7.7.7</ecNumber>
    </recommendedName>
</protein>
<evidence type="ECO:0000256" key="3">
    <source>
        <dbReference type="ARBA" id="ARBA00022705"/>
    </source>
</evidence>
<evidence type="ECO:0000256" key="6">
    <source>
        <dbReference type="RuleBase" id="RU365029"/>
    </source>
</evidence>
<comment type="cofactor">
    <cofactor evidence="6">
        <name>[4Fe-4S] cluster</name>
        <dbReference type="ChEBI" id="CHEBI:49883"/>
    </cofactor>
</comment>
<keyword evidence="10" id="KW-1185">Reference proteome</keyword>
<dbReference type="GO" id="GO:0006297">
    <property type="term" value="P:nucleotide-excision repair, DNA gap filling"/>
    <property type="evidence" value="ECO:0007669"/>
    <property type="project" value="TreeGrafter"/>
</dbReference>
<dbReference type="Proteomes" id="UP000030693">
    <property type="component" value="Unassembled WGS sequence"/>
</dbReference>
<dbReference type="Pfam" id="PF08490">
    <property type="entry name" value="DUF1744"/>
    <property type="match status" value="2"/>
</dbReference>
<keyword evidence="6" id="KW-0411">Iron-sulfur</keyword>
<proteinExistence type="inferred from homology"/>
<dbReference type="SMART" id="SM01159">
    <property type="entry name" value="DUF1744"/>
    <property type="match status" value="1"/>
</dbReference>
<keyword evidence="5 6" id="KW-0238">DNA-binding</keyword>
<feature type="compositionally biased region" description="Basic and acidic residues" evidence="7">
    <location>
        <begin position="769"/>
        <end position="781"/>
    </location>
</feature>
<feature type="compositionally biased region" description="Basic and acidic residues" evidence="7">
    <location>
        <begin position="876"/>
        <end position="901"/>
    </location>
</feature>
<evidence type="ECO:0000259" key="8">
    <source>
        <dbReference type="SMART" id="SM01159"/>
    </source>
</evidence>
<dbReference type="GO" id="GO:0045004">
    <property type="term" value="P:DNA replication proofreading"/>
    <property type="evidence" value="ECO:0007669"/>
    <property type="project" value="TreeGrafter"/>
</dbReference>
<dbReference type="GO" id="GO:0008622">
    <property type="term" value="C:epsilon DNA polymerase complex"/>
    <property type="evidence" value="ECO:0007669"/>
    <property type="project" value="InterPro"/>
</dbReference>
<evidence type="ECO:0000256" key="5">
    <source>
        <dbReference type="ARBA" id="ARBA00023125"/>
    </source>
</evidence>
<dbReference type="GO" id="GO:0051539">
    <property type="term" value="F:4 iron, 4 sulfur cluster binding"/>
    <property type="evidence" value="ECO:0007669"/>
    <property type="project" value="UniProtKB-KW"/>
</dbReference>
<keyword evidence="1 6" id="KW-0808">Transferase</keyword>
<evidence type="ECO:0000256" key="1">
    <source>
        <dbReference type="ARBA" id="ARBA00022679"/>
    </source>
</evidence>
<comment type="similarity">
    <text evidence="6">Belongs to the DNA polymerase type-B family.</text>
</comment>
<organism evidence="9">
    <name type="scientific">Fonticula alba</name>
    <name type="common">Slime mold</name>
    <dbReference type="NCBI Taxonomy" id="691883"/>
    <lineage>
        <taxon>Eukaryota</taxon>
        <taxon>Rotosphaerida</taxon>
        <taxon>Fonticulaceae</taxon>
        <taxon>Fonticula</taxon>
    </lineage>
</organism>
<dbReference type="GO" id="GO:0008310">
    <property type="term" value="F:single-stranded DNA 3'-5' DNA exonuclease activity"/>
    <property type="evidence" value="ECO:0007669"/>
    <property type="project" value="TreeGrafter"/>
</dbReference>
<keyword evidence="6" id="KW-0479">Metal-binding</keyword>
<keyword evidence="6" id="KW-0004">4Fe-4S</keyword>
<dbReference type="RefSeq" id="XP_009497319.1">
    <property type="nucleotide sequence ID" value="XM_009499044.1"/>
</dbReference>
<feature type="region of interest" description="Disordered" evidence="7">
    <location>
        <begin position="745"/>
        <end position="949"/>
    </location>
</feature>
<comment type="subcellular location">
    <subcellularLocation>
        <location evidence="6">Nucleus</location>
    </subcellularLocation>
</comment>
<dbReference type="OrthoDB" id="10060449at2759"/>
<evidence type="ECO:0000313" key="10">
    <source>
        <dbReference type="Proteomes" id="UP000030693"/>
    </source>
</evidence>
<dbReference type="GO" id="GO:0003677">
    <property type="term" value="F:DNA binding"/>
    <property type="evidence" value="ECO:0007669"/>
    <property type="project" value="UniProtKB-KW"/>
</dbReference>
<dbReference type="STRING" id="691883.A0A058Z1W7"/>
<evidence type="ECO:0000256" key="7">
    <source>
        <dbReference type="SAM" id="MobiDB-lite"/>
    </source>
</evidence>
<dbReference type="EC" id="2.7.7.7" evidence="6"/>
<keyword evidence="2 6" id="KW-0548">Nucleotidyltransferase</keyword>
<dbReference type="PANTHER" id="PTHR10670:SF0">
    <property type="entry name" value="DNA POLYMERASE EPSILON CATALYTIC SUBUNIT A"/>
    <property type="match status" value="1"/>
</dbReference>
<feature type="compositionally biased region" description="Low complexity" evidence="7">
    <location>
        <begin position="908"/>
        <end position="934"/>
    </location>
</feature>
<dbReference type="AlphaFoldDB" id="A0A058Z1W7"/>
<comment type="function">
    <text evidence="6">DNA polymerase II participates in chromosomal DNA replication.</text>
</comment>
<evidence type="ECO:0000313" key="9">
    <source>
        <dbReference type="EMBL" id="KCV68265.1"/>
    </source>
</evidence>
<feature type="compositionally biased region" description="Acidic residues" evidence="7">
    <location>
        <begin position="789"/>
        <end position="804"/>
    </location>
</feature>
<keyword evidence="4 6" id="KW-0239">DNA-directed DNA polymerase</keyword>
<name>A0A058Z1W7_FONAL</name>
<dbReference type="GO" id="GO:0006272">
    <property type="term" value="P:leading strand elongation"/>
    <property type="evidence" value="ECO:0007669"/>
    <property type="project" value="TreeGrafter"/>
</dbReference>
<keyword evidence="6" id="KW-0539">Nucleus</keyword>
<dbReference type="GO" id="GO:0008270">
    <property type="term" value="F:zinc ion binding"/>
    <property type="evidence" value="ECO:0007669"/>
    <property type="project" value="UniProtKB-KW"/>
</dbReference>
<evidence type="ECO:0000256" key="2">
    <source>
        <dbReference type="ARBA" id="ARBA00022695"/>
    </source>
</evidence>
<dbReference type="GO" id="GO:0006287">
    <property type="term" value="P:base-excision repair, gap-filling"/>
    <property type="evidence" value="ECO:0007669"/>
    <property type="project" value="TreeGrafter"/>
</dbReference>
<gene>
    <name evidence="9" type="ORF">H696_05187</name>
</gene>
<feature type="compositionally biased region" description="Acidic residues" evidence="7">
    <location>
        <begin position="751"/>
        <end position="768"/>
    </location>
</feature>
<dbReference type="PANTHER" id="PTHR10670">
    <property type="entry name" value="DNA POLYMERASE EPSILON CATALYTIC SUBUNIT A"/>
    <property type="match status" value="1"/>
</dbReference>
<feature type="region of interest" description="Disordered" evidence="7">
    <location>
        <begin position="627"/>
        <end position="648"/>
    </location>
</feature>
<sequence>MARLYREALSSFREHTATDPSTPASFEYPEEVTVSSRVVKALDDATLRSVSGIISALVAEHRGSVMLNVQVQRLAHSPTELGALTHVVGRINHFLDTPVPFLRVPFPHRGEALDAGEGGDPLLWQSRAGRLFLAQFLGCSGFVAEQLALARMARLPLCNLSGLGAPLAGPPLAGGDHMLLISDILFARVLKSHDCLIWASATPLPDLGGKEHEEAVLLGDELDFLRQTGSGGSSESASASGGRSTATTAGVALLGDSVVPAVSRAGAYRTVSVELDLSNLPFAAVIASSHMSDSSDLLLAAEAAAPGATLEGVGRGPGAPGAGAASSNAPLAGPDSLSVEVRRGAGAAGAAAREAALAAGADEVAAQAAGEEAVASFLLTAALTEPSALLLVDEYSAVYSAFRLLKALLGGWSFEALKRNRDRASSGSGNSPTALFAELLLRNFNRWLRTPGSLMYDPLLLRHIRRLVRRIFARLRGEVERLGSTVVYADLNKLIINTNKTTLAHSNAYVRFLVGTIRKQPLFAWVAMKPVRVWDYLLWLDRANFGGCAFEEHAPAGDGTATTGGGSSAAQPLVLMHWNIQRFLPPRLEALFQSIIHELITLVHARIGEERTYSLLTRRLQFLQPLPQGDSAAGDRHEDAAAAQEAARAEAASAAQLDPFDFDTLLDAPVPDLPAADSGAPSLLDARTYAERLVINHIGHLLLLPPVHEMFRSGVRFVSQSAWDQIVADRRATFQARRDRYQAARRREEQDLSDAEDEEAGAFGDAEEDRYLSSDEEERNRLLFGSSSDEAESEEDDDEEEGYSSEEFLSDEHFASEVDDLSDGDFGMSRRTARAAARLDRLSDNETDPGIGHGDDLLSRFGESDEDEQSRPKKAKPTDRGSPAREARVLARHSDSRDAPSGRRAGRSGRPTGSGRGATRPARPARSPSPGRQAEIARRQAERDARRQAREEARNAILLEGADLVLPAPPGSYLDPLVCPPLVEFVKYVIQVIALDRQFERSVTVLRKNSLSLMGIGEFASGAIFRNPCLSFLLTDVICSFCHSCREVDLCRDIDAIGPDQQSWICLDCDNLYDKAKIEQRLIEHLYRRVTAFQQQDLACRRCGTVKDNLMQRFCKCSGTFELAFSVEHIRELQYRLSMLHGMVRRLANQSNITLSSPG</sequence>
<keyword evidence="6" id="KW-0863">Zinc-finger</keyword>
<dbReference type="InterPro" id="IPR029703">
    <property type="entry name" value="POL2"/>
</dbReference>
<accession>A0A058Z1W7</accession>
<evidence type="ECO:0000256" key="4">
    <source>
        <dbReference type="ARBA" id="ARBA00022932"/>
    </source>
</evidence>
<dbReference type="eggNOG" id="KOG1798">
    <property type="taxonomic scope" value="Eukaryota"/>
</dbReference>
<dbReference type="EMBL" id="KB932209">
    <property type="protein sequence ID" value="KCV68265.1"/>
    <property type="molecule type" value="Genomic_DNA"/>
</dbReference>
<reference evidence="9" key="1">
    <citation type="submission" date="2013-04" db="EMBL/GenBank/DDBJ databases">
        <title>The Genome Sequence of Fonticula alba ATCC 38817.</title>
        <authorList>
            <consortium name="The Broad Institute Genomics Platform"/>
            <person name="Russ C."/>
            <person name="Cuomo C."/>
            <person name="Burger G."/>
            <person name="Gray M.W."/>
            <person name="Holland P.W.H."/>
            <person name="King N."/>
            <person name="Lang F.B.F."/>
            <person name="Roger A.J."/>
            <person name="Ruiz-Trillo I."/>
            <person name="Brown M."/>
            <person name="Walker B."/>
            <person name="Young S."/>
            <person name="Zeng Q."/>
            <person name="Gargeya S."/>
            <person name="Fitzgerald M."/>
            <person name="Haas B."/>
            <person name="Abouelleil A."/>
            <person name="Allen A.W."/>
            <person name="Alvarado L."/>
            <person name="Arachchi H.M."/>
            <person name="Berlin A.M."/>
            <person name="Chapman S.B."/>
            <person name="Gainer-Dewar J."/>
            <person name="Goldberg J."/>
            <person name="Griggs A."/>
            <person name="Gujja S."/>
            <person name="Hansen M."/>
            <person name="Howarth C."/>
            <person name="Imamovic A."/>
            <person name="Ireland A."/>
            <person name="Larimer J."/>
            <person name="McCowan C."/>
            <person name="Murphy C."/>
            <person name="Pearson M."/>
            <person name="Poon T.W."/>
            <person name="Priest M."/>
            <person name="Roberts A."/>
            <person name="Saif S."/>
            <person name="Shea T."/>
            <person name="Sisk P."/>
            <person name="Sykes S."/>
            <person name="Wortman J."/>
            <person name="Nusbaum C."/>
            <person name="Birren B."/>
        </authorList>
    </citation>
    <scope>NUCLEOTIDE SEQUENCE [LARGE SCALE GENOMIC DNA]</scope>
    <source>
        <strain evidence="9">ATCC 38817</strain>
    </source>
</reference>
<dbReference type="GO" id="GO:0000278">
    <property type="term" value="P:mitotic cell cycle"/>
    <property type="evidence" value="ECO:0007669"/>
    <property type="project" value="TreeGrafter"/>
</dbReference>
<dbReference type="InterPro" id="IPR054475">
    <property type="entry name" value="Znf-DPOE"/>
</dbReference>
<keyword evidence="3 6" id="KW-0235">DNA replication</keyword>
<comment type="catalytic activity">
    <reaction evidence="6">
        <text>DNA(n) + a 2'-deoxyribonucleoside 5'-triphosphate = DNA(n+1) + diphosphate</text>
        <dbReference type="Rhea" id="RHEA:22508"/>
        <dbReference type="Rhea" id="RHEA-COMP:17339"/>
        <dbReference type="Rhea" id="RHEA-COMP:17340"/>
        <dbReference type="ChEBI" id="CHEBI:33019"/>
        <dbReference type="ChEBI" id="CHEBI:61560"/>
        <dbReference type="ChEBI" id="CHEBI:173112"/>
        <dbReference type="EC" id="2.7.7.7"/>
    </reaction>
</comment>
<feature type="compositionally biased region" description="Basic and acidic residues" evidence="7">
    <location>
        <begin position="935"/>
        <end position="949"/>
    </location>
</feature>
<dbReference type="InterPro" id="IPR013697">
    <property type="entry name" value="DNA_pol_e_suA_C"/>
</dbReference>
<keyword evidence="6" id="KW-0408">Iron</keyword>
<feature type="domain" description="DNA polymerase epsilon catalytic subunit A C-terminal" evidence="8">
    <location>
        <begin position="1"/>
        <end position="548"/>
    </location>
</feature>
<dbReference type="GO" id="GO:0003887">
    <property type="term" value="F:DNA-directed DNA polymerase activity"/>
    <property type="evidence" value="ECO:0007669"/>
    <property type="project" value="UniProtKB-KW"/>
</dbReference>